<dbReference type="InterPro" id="IPR016155">
    <property type="entry name" value="Mopterin_synth/thiamin_S_b"/>
</dbReference>
<evidence type="ECO:0000313" key="4">
    <source>
        <dbReference type="EMBL" id="WDI31343.1"/>
    </source>
</evidence>
<dbReference type="InterPro" id="IPR012675">
    <property type="entry name" value="Beta-grasp_dom_sf"/>
</dbReference>
<proteinExistence type="inferred from homology"/>
<gene>
    <name evidence="4" type="ORF">PUV54_15445</name>
</gene>
<dbReference type="Gene3D" id="3.10.20.30">
    <property type="match status" value="1"/>
</dbReference>
<accession>A0AAE9ZB78</accession>
<organism evidence="4 5">
    <name type="scientific">Hyphococcus flavus</name>
    <dbReference type="NCBI Taxonomy" id="1866326"/>
    <lineage>
        <taxon>Bacteria</taxon>
        <taxon>Pseudomonadati</taxon>
        <taxon>Pseudomonadota</taxon>
        <taxon>Alphaproteobacteria</taxon>
        <taxon>Parvularculales</taxon>
        <taxon>Parvularculaceae</taxon>
        <taxon>Hyphococcus</taxon>
    </lineage>
</organism>
<evidence type="ECO:0000256" key="3">
    <source>
        <dbReference type="ARBA" id="ARBA00024247"/>
    </source>
</evidence>
<keyword evidence="1" id="KW-0547">Nucleotide-binding</keyword>
<dbReference type="PANTHER" id="PTHR33359:SF1">
    <property type="entry name" value="MOLYBDOPTERIN SYNTHASE SULFUR CARRIER SUBUNIT"/>
    <property type="match status" value="1"/>
</dbReference>
<comment type="similarity">
    <text evidence="2">Belongs to the MoaD family.</text>
</comment>
<protein>
    <recommendedName>
        <fullName evidence="3">Molybdopterin synthase sulfur carrier subunit</fullName>
    </recommendedName>
</protein>
<dbReference type="InterPro" id="IPR044672">
    <property type="entry name" value="MOCS2A"/>
</dbReference>
<dbReference type="GO" id="GO:1990133">
    <property type="term" value="C:molybdopterin adenylyltransferase complex"/>
    <property type="evidence" value="ECO:0007669"/>
    <property type="project" value="TreeGrafter"/>
</dbReference>
<evidence type="ECO:0000256" key="2">
    <source>
        <dbReference type="ARBA" id="ARBA00024200"/>
    </source>
</evidence>
<evidence type="ECO:0000256" key="1">
    <source>
        <dbReference type="ARBA" id="ARBA00022741"/>
    </source>
</evidence>
<dbReference type="GO" id="GO:0000166">
    <property type="term" value="F:nucleotide binding"/>
    <property type="evidence" value="ECO:0007669"/>
    <property type="project" value="UniProtKB-KW"/>
</dbReference>
<dbReference type="EMBL" id="CP118166">
    <property type="protein sequence ID" value="WDI31343.1"/>
    <property type="molecule type" value="Genomic_DNA"/>
</dbReference>
<keyword evidence="5" id="KW-1185">Reference proteome</keyword>
<dbReference type="RefSeq" id="WP_274493227.1">
    <property type="nucleotide sequence ID" value="NZ_CP118166.1"/>
</dbReference>
<dbReference type="KEGG" id="hfl:PUV54_15445"/>
<dbReference type="PANTHER" id="PTHR33359">
    <property type="entry name" value="MOLYBDOPTERIN SYNTHASE SULFUR CARRIER SUBUNIT"/>
    <property type="match status" value="1"/>
</dbReference>
<dbReference type="AlphaFoldDB" id="A0AAE9ZB78"/>
<dbReference type="GO" id="GO:0006777">
    <property type="term" value="P:Mo-molybdopterin cofactor biosynthetic process"/>
    <property type="evidence" value="ECO:0007669"/>
    <property type="project" value="InterPro"/>
</dbReference>
<sequence length="83" mass="8848">MARVLFFGKLSDLAGARERNVMLPSRTHTVSDLIDTIGEDDTVLSAALKESSVRVIINEKMADSGTAVSDRDEVAFLPPVSGG</sequence>
<dbReference type="CDD" id="cd00754">
    <property type="entry name" value="Ubl_MoaD"/>
    <property type="match status" value="1"/>
</dbReference>
<dbReference type="SUPFAM" id="SSF54285">
    <property type="entry name" value="MoaD/ThiS"/>
    <property type="match status" value="1"/>
</dbReference>
<dbReference type="Proteomes" id="UP001214043">
    <property type="component" value="Chromosome"/>
</dbReference>
<dbReference type="InterPro" id="IPR003749">
    <property type="entry name" value="ThiS/MoaD-like"/>
</dbReference>
<evidence type="ECO:0000313" key="5">
    <source>
        <dbReference type="Proteomes" id="UP001214043"/>
    </source>
</evidence>
<name>A0AAE9ZB78_9PROT</name>
<dbReference type="Pfam" id="PF02597">
    <property type="entry name" value="ThiS"/>
    <property type="match status" value="1"/>
</dbReference>
<reference evidence="4" key="1">
    <citation type="submission" date="2023-02" db="EMBL/GenBank/DDBJ databases">
        <title>Genome sequence of Hyphococcus flavus.</title>
        <authorList>
            <person name="Rong J.-C."/>
            <person name="Zhao Q."/>
            <person name="Yi M."/>
            <person name="Wu J.-Y."/>
        </authorList>
    </citation>
    <scope>NUCLEOTIDE SEQUENCE</scope>
    <source>
        <strain evidence="4">MCCC 1K03223</strain>
    </source>
</reference>